<dbReference type="InterPro" id="IPR028055">
    <property type="entry name" value="YidC/Oxa/ALB_C"/>
</dbReference>
<feature type="transmembrane region" description="Helical" evidence="10">
    <location>
        <begin position="71"/>
        <end position="97"/>
    </location>
</feature>
<evidence type="ECO:0000256" key="9">
    <source>
        <dbReference type="RuleBase" id="RU003945"/>
    </source>
</evidence>
<dbReference type="InterPro" id="IPR001708">
    <property type="entry name" value="YidC/ALB3/OXA1/COX18"/>
</dbReference>
<dbReference type="Proteomes" id="UP000461880">
    <property type="component" value="Unassembled WGS sequence"/>
</dbReference>
<dbReference type="EMBL" id="VUMN01000042">
    <property type="protein sequence ID" value="MSS59653.1"/>
    <property type="molecule type" value="Genomic_DNA"/>
</dbReference>
<feature type="transmembrane region" description="Helical" evidence="10">
    <location>
        <begin position="250"/>
        <end position="273"/>
    </location>
</feature>
<keyword evidence="5" id="KW-0653">Protein transport</keyword>
<feature type="chain" id="PRO_5031128130" evidence="11">
    <location>
        <begin position="25"/>
        <end position="299"/>
    </location>
</feature>
<evidence type="ECO:0000256" key="7">
    <source>
        <dbReference type="ARBA" id="ARBA00023136"/>
    </source>
</evidence>
<keyword evidence="3" id="KW-1003">Cell membrane</keyword>
<evidence type="ECO:0000256" key="3">
    <source>
        <dbReference type="ARBA" id="ARBA00022475"/>
    </source>
</evidence>
<dbReference type="PANTHER" id="PTHR12428">
    <property type="entry name" value="OXA1"/>
    <property type="match status" value="1"/>
</dbReference>
<dbReference type="AlphaFoldDB" id="A0A7X2NUD3"/>
<protein>
    <submittedName>
        <fullName evidence="13">Membrane protein insertase YidC</fullName>
    </submittedName>
</protein>
<organism evidence="13 14">
    <name type="scientific">Stecheria intestinalis</name>
    <dbReference type="NCBI Taxonomy" id="2606630"/>
    <lineage>
        <taxon>Bacteria</taxon>
        <taxon>Bacillati</taxon>
        <taxon>Bacillota</taxon>
        <taxon>Erysipelotrichia</taxon>
        <taxon>Erysipelotrichales</taxon>
        <taxon>Erysipelotrichaceae</taxon>
        <taxon>Stecheria</taxon>
    </lineage>
</organism>
<feature type="transmembrane region" description="Helical" evidence="10">
    <location>
        <begin position="148"/>
        <end position="168"/>
    </location>
</feature>
<keyword evidence="11" id="KW-0732">Signal</keyword>
<gene>
    <name evidence="13" type="primary">yidC</name>
    <name evidence="13" type="ORF">FYJ51_12190</name>
</gene>
<evidence type="ECO:0000256" key="8">
    <source>
        <dbReference type="ARBA" id="ARBA00023186"/>
    </source>
</evidence>
<accession>A0A7X2NUD3</accession>
<dbReference type="CDD" id="cd20070">
    <property type="entry name" value="5TM_YidC_Alb3"/>
    <property type="match status" value="1"/>
</dbReference>
<name>A0A7X2NUD3_9FIRM</name>
<dbReference type="GO" id="GO:0032977">
    <property type="term" value="F:membrane insertase activity"/>
    <property type="evidence" value="ECO:0007669"/>
    <property type="project" value="InterPro"/>
</dbReference>
<dbReference type="GO" id="GO:0015031">
    <property type="term" value="P:protein transport"/>
    <property type="evidence" value="ECO:0007669"/>
    <property type="project" value="UniProtKB-KW"/>
</dbReference>
<evidence type="ECO:0000256" key="4">
    <source>
        <dbReference type="ARBA" id="ARBA00022692"/>
    </source>
</evidence>
<keyword evidence="7 10" id="KW-0472">Membrane</keyword>
<evidence type="ECO:0000256" key="1">
    <source>
        <dbReference type="ARBA" id="ARBA00004651"/>
    </source>
</evidence>
<evidence type="ECO:0000256" key="11">
    <source>
        <dbReference type="SAM" id="SignalP"/>
    </source>
</evidence>
<dbReference type="GO" id="GO:0005886">
    <property type="term" value="C:plasma membrane"/>
    <property type="evidence" value="ECO:0007669"/>
    <property type="project" value="UniProtKB-SubCell"/>
</dbReference>
<feature type="transmembrane region" description="Helical" evidence="10">
    <location>
        <begin position="196"/>
        <end position="216"/>
    </location>
</feature>
<dbReference type="GO" id="GO:0051205">
    <property type="term" value="P:protein insertion into membrane"/>
    <property type="evidence" value="ECO:0007669"/>
    <property type="project" value="TreeGrafter"/>
</dbReference>
<evidence type="ECO:0000256" key="6">
    <source>
        <dbReference type="ARBA" id="ARBA00022989"/>
    </source>
</evidence>
<evidence type="ECO:0000256" key="2">
    <source>
        <dbReference type="ARBA" id="ARBA00022448"/>
    </source>
</evidence>
<dbReference type="NCBIfam" id="TIGR03592">
    <property type="entry name" value="yidC_oxa1_cterm"/>
    <property type="match status" value="1"/>
</dbReference>
<evidence type="ECO:0000256" key="5">
    <source>
        <dbReference type="ARBA" id="ARBA00022927"/>
    </source>
</evidence>
<evidence type="ECO:0000256" key="10">
    <source>
        <dbReference type="SAM" id="Phobius"/>
    </source>
</evidence>
<keyword evidence="2" id="KW-0813">Transport</keyword>
<keyword evidence="14" id="KW-1185">Reference proteome</keyword>
<sequence>MKFNSSRMKKVLLLSAVVLFAVSAAGCSVPTDETGAVKQITSSTTFNETMNSENWFSAILVWPMAQVLNRLAPSIGVAGAIAVLTIAVNAILLVFTLKSTIATQEMQMLQPEIEKITRKYEGKTDQASQMRMAQEQQALYKKYNINPFSMILVTFLQFPIIIAMYQAVQRATAVKTGTFMGLSLETKVLDGIRGGMWGYLLIFAIMGLAQYVSMMLPQKLSKKRAEAEAAKHHRRPDAPANSSQQKMMQIYMLVMILVFGLMWPAAMSVYWTIYSLVTIVKTLIVQKIVDDRQAKEAQA</sequence>
<evidence type="ECO:0000259" key="12">
    <source>
        <dbReference type="Pfam" id="PF02096"/>
    </source>
</evidence>
<comment type="subcellular location">
    <subcellularLocation>
        <location evidence="1">Cell membrane</location>
        <topology evidence="1">Multi-pass membrane protein</topology>
    </subcellularLocation>
    <subcellularLocation>
        <location evidence="9">Membrane</location>
        <topology evidence="9">Multi-pass membrane protein</topology>
    </subcellularLocation>
</comment>
<feature type="domain" description="Membrane insertase YidC/Oxa/ALB C-terminal" evidence="12">
    <location>
        <begin position="80"/>
        <end position="287"/>
    </location>
</feature>
<comment type="similarity">
    <text evidence="9">Belongs to the OXA1/ALB3/YidC family.</text>
</comment>
<comment type="caution">
    <text evidence="13">The sequence shown here is derived from an EMBL/GenBank/DDBJ whole genome shotgun (WGS) entry which is preliminary data.</text>
</comment>
<dbReference type="PANTHER" id="PTHR12428:SF65">
    <property type="entry name" value="CYTOCHROME C OXIDASE ASSEMBLY PROTEIN COX18, MITOCHONDRIAL"/>
    <property type="match status" value="1"/>
</dbReference>
<evidence type="ECO:0000313" key="13">
    <source>
        <dbReference type="EMBL" id="MSS59653.1"/>
    </source>
</evidence>
<keyword evidence="8" id="KW-0143">Chaperone</keyword>
<dbReference type="Pfam" id="PF02096">
    <property type="entry name" value="60KD_IMP"/>
    <property type="match status" value="1"/>
</dbReference>
<dbReference type="InterPro" id="IPR047196">
    <property type="entry name" value="YidC_ALB_C"/>
</dbReference>
<reference evidence="13 14" key="1">
    <citation type="submission" date="2019-08" db="EMBL/GenBank/DDBJ databases">
        <title>In-depth cultivation of the pig gut microbiome towards novel bacterial diversity and tailored functional studies.</title>
        <authorList>
            <person name="Wylensek D."/>
            <person name="Hitch T.C.A."/>
            <person name="Clavel T."/>
        </authorList>
    </citation>
    <scope>NUCLEOTIDE SEQUENCE [LARGE SCALE GENOMIC DNA]</scope>
    <source>
        <strain evidence="13 14">Oil+RF-744-GAM-WT-6</strain>
    </source>
</reference>
<proteinExistence type="inferred from homology"/>
<keyword evidence="6 10" id="KW-1133">Transmembrane helix</keyword>
<evidence type="ECO:0000313" key="14">
    <source>
        <dbReference type="Proteomes" id="UP000461880"/>
    </source>
</evidence>
<dbReference type="RefSeq" id="WP_154505889.1">
    <property type="nucleotide sequence ID" value="NZ_JAQXPC010000084.1"/>
</dbReference>
<feature type="signal peptide" evidence="11">
    <location>
        <begin position="1"/>
        <end position="24"/>
    </location>
</feature>
<keyword evidence="4 9" id="KW-0812">Transmembrane</keyword>
<dbReference type="PROSITE" id="PS51257">
    <property type="entry name" value="PROKAR_LIPOPROTEIN"/>
    <property type="match status" value="1"/>
</dbReference>